<feature type="chain" id="PRO_5045826565" evidence="2">
    <location>
        <begin position="34"/>
        <end position="369"/>
    </location>
</feature>
<keyword evidence="4" id="KW-1185">Reference proteome</keyword>
<protein>
    <submittedName>
        <fullName evidence="3">Transporter</fullName>
    </submittedName>
</protein>
<dbReference type="Proteomes" id="UP001500279">
    <property type="component" value="Unassembled WGS sequence"/>
</dbReference>
<dbReference type="InterPro" id="IPR025737">
    <property type="entry name" value="FApF"/>
</dbReference>
<feature type="region of interest" description="Disordered" evidence="1">
    <location>
        <begin position="33"/>
        <end position="59"/>
    </location>
</feature>
<reference evidence="4" key="1">
    <citation type="journal article" date="2019" name="Int. J. Syst. Evol. Microbiol.">
        <title>The Global Catalogue of Microorganisms (GCM) 10K type strain sequencing project: providing services to taxonomists for standard genome sequencing and annotation.</title>
        <authorList>
            <consortium name="The Broad Institute Genomics Platform"/>
            <consortium name="The Broad Institute Genome Sequencing Center for Infectious Disease"/>
            <person name="Wu L."/>
            <person name="Ma J."/>
        </authorList>
    </citation>
    <scope>NUCLEOTIDE SEQUENCE [LARGE SCALE GENOMIC DNA]</scope>
    <source>
        <strain evidence="4">JCM 15503</strain>
    </source>
</reference>
<dbReference type="EMBL" id="BAAAEW010000026">
    <property type="protein sequence ID" value="GAA0759680.1"/>
    <property type="molecule type" value="Genomic_DNA"/>
</dbReference>
<sequence length="369" mass="38562">MTMRLHSPLSPLAAAAALALAIGLPLASGLACAQSQSPAPPGTEAGKPAPVPPPAVPDADAARDALKAREGDINQATLLKETLSAADKQYSLLKAGQVSATYDLNYSYIGTETINAKFTDSTLTLFEIQNTRAHTITNTGSVDYGLLDNLTGSFTLPLVSRYSQSTDFGGISHGLGDISLGLRWQPFALHRDGPTYTGSASLRLPTGRSPYTTIVGQNVATGSGNTAITLGGNVSQVLDPVALFGSLNFTFNLPARNLSQERDGLILTEVRPGTSVGFGFGFAYALSYKVSTTMSLQETISARSKLKFVTDDEARTTSSSLTATQTSGMLNFGLGLRVSPKTTVNVTVGVGLSTDSPDFTLGLNMPLSF</sequence>
<name>A0ABP3VMN0_9BURK</name>
<feature type="signal peptide" evidence="2">
    <location>
        <begin position="1"/>
        <end position="33"/>
    </location>
</feature>
<accession>A0ABP3VMN0</accession>
<organism evidence="3 4">
    <name type="scientific">Ideonella azotifigens</name>
    <dbReference type="NCBI Taxonomy" id="513160"/>
    <lineage>
        <taxon>Bacteria</taxon>
        <taxon>Pseudomonadati</taxon>
        <taxon>Pseudomonadota</taxon>
        <taxon>Betaproteobacteria</taxon>
        <taxon>Burkholderiales</taxon>
        <taxon>Sphaerotilaceae</taxon>
        <taxon>Ideonella</taxon>
    </lineage>
</organism>
<evidence type="ECO:0000256" key="1">
    <source>
        <dbReference type="SAM" id="MobiDB-lite"/>
    </source>
</evidence>
<comment type="caution">
    <text evidence="3">The sequence shown here is derived from an EMBL/GenBank/DDBJ whole genome shotgun (WGS) entry which is preliminary data.</text>
</comment>
<proteinExistence type="predicted"/>
<evidence type="ECO:0000313" key="3">
    <source>
        <dbReference type="EMBL" id="GAA0759680.1"/>
    </source>
</evidence>
<dbReference type="Pfam" id="PF13557">
    <property type="entry name" value="Phenol_MetA_deg"/>
    <property type="match status" value="1"/>
</dbReference>
<gene>
    <name evidence="3" type="ORF">GCM10009107_41390</name>
</gene>
<keyword evidence="2" id="KW-0732">Signal</keyword>
<evidence type="ECO:0000256" key="2">
    <source>
        <dbReference type="SAM" id="SignalP"/>
    </source>
</evidence>
<evidence type="ECO:0000313" key="4">
    <source>
        <dbReference type="Proteomes" id="UP001500279"/>
    </source>
</evidence>
<dbReference type="PROSITE" id="PS51257">
    <property type="entry name" value="PROKAR_LIPOPROTEIN"/>
    <property type="match status" value="1"/>
</dbReference>